<comment type="similarity">
    <text evidence="2">Belongs to the aldo/keto reductase family.</text>
</comment>
<dbReference type="eggNOG" id="KOG1577">
    <property type="taxonomic scope" value="Eukaryota"/>
</dbReference>
<dbReference type="AlphaFoldDB" id="R0IDZ9"/>
<dbReference type="InterPro" id="IPR018170">
    <property type="entry name" value="Aldo/ket_reductase_CS"/>
</dbReference>
<keyword evidence="4" id="KW-0560">Oxidoreductase</keyword>
<dbReference type="PROSITE" id="PS00062">
    <property type="entry name" value="ALDOKETO_REDUCTASE_2"/>
    <property type="match status" value="2"/>
</dbReference>
<organism evidence="6 7">
    <name type="scientific">Capsella rubella</name>
    <dbReference type="NCBI Taxonomy" id="81985"/>
    <lineage>
        <taxon>Eukaryota</taxon>
        <taxon>Viridiplantae</taxon>
        <taxon>Streptophyta</taxon>
        <taxon>Embryophyta</taxon>
        <taxon>Tracheophyta</taxon>
        <taxon>Spermatophyta</taxon>
        <taxon>Magnoliopsida</taxon>
        <taxon>eudicotyledons</taxon>
        <taxon>Gunneridae</taxon>
        <taxon>Pentapetalae</taxon>
        <taxon>rosids</taxon>
        <taxon>malvids</taxon>
        <taxon>Brassicales</taxon>
        <taxon>Brassicaceae</taxon>
        <taxon>Camelineae</taxon>
        <taxon>Capsella</taxon>
    </lineage>
</organism>
<dbReference type="InterPro" id="IPR036812">
    <property type="entry name" value="NAD(P)_OxRdtase_dom_sf"/>
</dbReference>
<proteinExistence type="inferred from homology"/>
<evidence type="ECO:0000256" key="2">
    <source>
        <dbReference type="ARBA" id="ARBA00007905"/>
    </source>
</evidence>
<keyword evidence="3" id="KW-0521">NADP</keyword>
<name>R0IDZ9_9BRAS</name>
<gene>
    <name evidence="6" type="ORF">CARUB_v10020002mg</name>
</gene>
<evidence type="ECO:0000256" key="4">
    <source>
        <dbReference type="ARBA" id="ARBA00023002"/>
    </source>
</evidence>
<dbReference type="InterPro" id="IPR020471">
    <property type="entry name" value="AKR"/>
</dbReference>
<evidence type="ECO:0000256" key="3">
    <source>
        <dbReference type="ARBA" id="ARBA00022857"/>
    </source>
</evidence>
<dbReference type="PROSITE" id="PS00798">
    <property type="entry name" value="ALDOKETO_REDUCTASE_1"/>
    <property type="match status" value="2"/>
</dbReference>
<feature type="domain" description="NADP-dependent oxidoreductase" evidence="5">
    <location>
        <begin position="4"/>
        <end position="273"/>
    </location>
</feature>
<sequence>MPVLAFGTAASPPPEPMVLKKTVLEAIKLGYRHFDTSPRYQTEEPLGDALAEAINLGLVQSRSELFVTSKLWCADAHAGLVVPAIERSLKNLKLDYLDLYLIHWPVSSKPGKYKFPIEKDDFLPMDYETVWSEMEECQRLGVAKSIGVSNFSCKKLQHILSIAKIPPSVNQVEMSPVWQQRKLREFCKSKGIAVTAYSVLASRGAFWGNHKIMESDVLKEIAEAKGKTVAQVSMRWAYEQGVSMVVKSFRKERLEENVKIFDWSLTEEETQRISTEISQSRIVDGEVYISEKALTFPIGPVHHLMPVLALGTAASPPPEPMVLKKTVLEAIKLGYRHFDTSPRYQTEEPLGDALAEAVGLGLVESRSELFVTSKLWCADAHGGLVVPAIERSLNNLKLDYLDLYLIHWPVSSKPGKYKFPIEEDDFLPMDYEAVWSEMEECQRLGVAKCIGVSNFSCKKLQHILSIAKIPPSVNQVEMSPVWQQRKLRKLCKSKGIVVTAYSVLGSRGAFWGNHKIMESDVLKEIAEAKGKTVAQVSMRWAYEEGVSMVVKSFRKERLEENLKIFDWSLTEEETQRISTEISQSRIVDGEVYISEKGPIKSVAELWDGEI</sequence>
<evidence type="ECO:0000256" key="1">
    <source>
        <dbReference type="ARBA" id="ARBA00004721"/>
    </source>
</evidence>
<dbReference type="Gene3D" id="3.20.20.100">
    <property type="entry name" value="NADP-dependent oxidoreductase domain"/>
    <property type="match status" value="2"/>
</dbReference>
<dbReference type="InterPro" id="IPR023210">
    <property type="entry name" value="NADP_OxRdtase_dom"/>
</dbReference>
<keyword evidence="7" id="KW-1185">Reference proteome</keyword>
<reference evidence="7" key="1">
    <citation type="journal article" date="2013" name="Nat. Genet.">
        <title>The Capsella rubella genome and the genomic consequences of rapid mating system evolution.</title>
        <authorList>
            <person name="Slotte T."/>
            <person name="Hazzouri K.M."/>
            <person name="Agren J.A."/>
            <person name="Koenig D."/>
            <person name="Maumus F."/>
            <person name="Guo Y.L."/>
            <person name="Steige K."/>
            <person name="Platts A.E."/>
            <person name="Escobar J.S."/>
            <person name="Newman L.K."/>
            <person name="Wang W."/>
            <person name="Mandakova T."/>
            <person name="Vello E."/>
            <person name="Smith L.M."/>
            <person name="Henz S.R."/>
            <person name="Steffen J."/>
            <person name="Takuno S."/>
            <person name="Brandvain Y."/>
            <person name="Coop G."/>
            <person name="Andolfatto P."/>
            <person name="Hu T.T."/>
            <person name="Blanchette M."/>
            <person name="Clark R.M."/>
            <person name="Quesneville H."/>
            <person name="Nordborg M."/>
            <person name="Gaut B.S."/>
            <person name="Lysak M.A."/>
            <person name="Jenkins J."/>
            <person name="Grimwood J."/>
            <person name="Chapman J."/>
            <person name="Prochnik S."/>
            <person name="Shu S."/>
            <person name="Rokhsar D."/>
            <person name="Schmutz J."/>
            <person name="Weigel D."/>
            <person name="Wright S.I."/>
        </authorList>
    </citation>
    <scope>NUCLEOTIDE SEQUENCE [LARGE SCALE GENOMIC DNA]</scope>
    <source>
        <strain evidence="7">cv. Monte Gargano</strain>
    </source>
</reference>
<dbReference type="InterPro" id="IPR044497">
    <property type="entry name" value="AKR4A/B"/>
</dbReference>
<dbReference type="GO" id="GO:0016616">
    <property type="term" value="F:oxidoreductase activity, acting on the CH-OH group of donors, NAD or NADP as acceptor"/>
    <property type="evidence" value="ECO:0007669"/>
    <property type="project" value="InterPro"/>
</dbReference>
<protein>
    <recommendedName>
        <fullName evidence="5">NADP-dependent oxidoreductase domain-containing protein</fullName>
    </recommendedName>
</protein>
<dbReference type="EMBL" id="KB870806">
    <property type="protein sequence ID" value="EOA34918.1"/>
    <property type="molecule type" value="Genomic_DNA"/>
</dbReference>
<dbReference type="GO" id="GO:0009821">
    <property type="term" value="P:alkaloid biosynthetic process"/>
    <property type="evidence" value="ECO:0007669"/>
    <property type="project" value="UniProtKB-ARBA"/>
</dbReference>
<evidence type="ECO:0000259" key="5">
    <source>
        <dbReference type="Pfam" id="PF00248"/>
    </source>
</evidence>
<dbReference type="CDD" id="cd19124">
    <property type="entry name" value="AKR_AKR4A_4B"/>
    <property type="match status" value="2"/>
</dbReference>
<dbReference type="Proteomes" id="UP000029121">
    <property type="component" value="Unassembled WGS sequence"/>
</dbReference>
<comment type="pathway">
    <text evidence="1">Secondary metabolite biosynthesis; terpenoid biosynthesis.</text>
</comment>
<dbReference type="STRING" id="81985.R0IDZ9"/>
<feature type="domain" description="NADP-dependent oxidoreductase" evidence="5">
    <location>
        <begin position="309"/>
        <end position="577"/>
    </location>
</feature>
<dbReference type="Pfam" id="PF00248">
    <property type="entry name" value="Aldo_ket_red"/>
    <property type="match status" value="2"/>
</dbReference>
<dbReference type="PANTHER" id="PTHR11732">
    <property type="entry name" value="ALDO/KETO REDUCTASE"/>
    <property type="match status" value="1"/>
</dbReference>
<accession>R0IDZ9</accession>
<dbReference type="SUPFAM" id="SSF51430">
    <property type="entry name" value="NAD(P)-linked oxidoreductase"/>
    <property type="match status" value="2"/>
</dbReference>
<dbReference type="FunFam" id="3.20.20.100:FF:000014">
    <property type="entry name" value="NAD(P)-linked oxidoreductase superfamily protein"/>
    <property type="match status" value="1"/>
</dbReference>
<dbReference type="FunFam" id="3.20.20.100:FF:000013">
    <property type="entry name" value="NADPH-dependent codeinone reductase 1-1"/>
    <property type="match status" value="1"/>
</dbReference>
<evidence type="ECO:0000313" key="6">
    <source>
        <dbReference type="EMBL" id="EOA34918.1"/>
    </source>
</evidence>
<evidence type="ECO:0000313" key="7">
    <source>
        <dbReference type="Proteomes" id="UP000029121"/>
    </source>
</evidence>
<dbReference type="PRINTS" id="PR00069">
    <property type="entry name" value="ALDKETRDTASE"/>
</dbReference>